<name>A0A919TR64_9ACTN</name>
<sequence>MAGHTDNSIVIKAPMDLVWNRTNDVESWPQLFSEYAEATILEKDGDTVRFRLVMHPDQQGRVWSWVSERTPDPQTRSVRAFRVETGAFSYMNLRWEFHEEPDGVRMRWIQDFEMKPGAHTDDAGMVDYLNRNTKIQQERIKAILEDAA</sequence>
<dbReference type="AlphaFoldDB" id="A0A919TR64"/>
<gene>
    <name evidence="2" type="ORF">Ate02nite_05270</name>
</gene>
<dbReference type="EMBL" id="BOMY01000002">
    <property type="protein sequence ID" value="GIF17797.1"/>
    <property type="molecule type" value="Genomic_DNA"/>
</dbReference>
<organism evidence="2 3">
    <name type="scientific">Paractinoplanes tereljensis</name>
    <dbReference type="NCBI Taxonomy" id="571912"/>
    <lineage>
        <taxon>Bacteria</taxon>
        <taxon>Bacillati</taxon>
        <taxon>Actinomycetota</taxon>
        <taxon>Actinomycetes</taxon>
        <taxon>Micromonosporales</taxon>
        <taxon>Micromonosporaceae</taxon>
        <taxon>Paractinoplanes</taxon>
    </lineage>
</organism>
<evidence type="ECO:0000313" key="2">
    <source>
        <dbReference type="EMBL" id="GIF17797.1"/>
    </source>
</evidence>
<feature type="domain" description="Coenzyme Q-binding protein COQ10 START" evidence="1">
    <location>
        <begin position="11"/>
        <end position="127"/>
    </location>
</feature>
<dbReference type="Proteomes" id="UP000623608">
    <property type="component" value="Unassembled WGS sequence"/>
</dbReference>
<dbReference type="InterPro" id="IPR005031">
    <property type="entry name" value="COQ10_START"/>
</dbReference>
<evidence type="ECO:0000313" key="3">
    <source>
        <dbReference type="Proteomes" id="UP000623608"/>
    </source>
</evidence>
<keyword evidence="3" id="KW-1185">Reference proteome</keyword>
<dbReference type="SUPFAM" id="SSF55961">
    <property type="entry name" value="Bet v1-like"/>
    <property type="match status" value="1"/>
</dbReference>
<comment type="caution">
    <text evidence="2">The sequence shown here is derived from an EMBL/GenBank/DDBJ whole genome shotgun (WGS) entry which is preliminary data.</text>
</comment>
<reference evidence="2" key="1">
    <citation type="submission" date="2021-01" db="EMBL/GenBank/DDBJ databases">
        <title>Whole genome shotgun sequence of Actinoplanes tereljensis NBRC 105297.</title>
        <authorList>
            <person name="Komaki H."/>
            <person name="Tamura T."/>
        </authorList>
    </citation>
    <scope>NUCLEOTIDE SEQUENCE</scope>
    <source>
        <strain evidence="2">NBRC 105297</strain>
    </source>
</reference>
<dbReference type="InterPro" id="IPR023393">
    <property type="entry name" value="START-like_dom_sf"/>
</dbReference>
<proteinExistence type="predicted"/>
<dbReference type="Pfam" id="PF03364">
    <property type="entry name" value="Polyketide_cyc"/>
    <property type="match status" value="1"/>
</dbReference>
<dbReference type="Gene3D" id="3.30.530.20">
    <property type="match status" value="1"/>
</dbReference>
<dbReference type="RefSeq" id="WP_203798241.1">
    <property type="nucleotide sequence ID" value="NZ_BOMY01000002.1"/>
</dbReference>
<protein>
    <submittedName>
        <fullName evidence="2">Polyketide cyclase</fullName>
    </submittedName>
</protein>
<dbReference type="CDD" id="cd08860">
    <property type="entry name" value="TcmN_ARO-CYC_like"/>
    <property type="match status" value="1"/>
</dbReference>
<evidence type="ECO:0000259" key="1">
    <source>
        <dbReference type="Pfam" id="PF03364"/>
    </source>
</evidence>
<accession>A0A919TR64</accession>